<dbReference type="Proteomes" id="UP000078492">
    <property type="component" value="Unassembled WGS sequence"/>
</dbReference>
<proteinExistence type="predicted"/>
<reference evidence="1 2" key="1">
    <citation type="submission" date="2015-09" db="EMBL/GenBank/DDBJ databases">
        <title>Trachymyrmex cornetzi WGS genome.</title>
        <authorList>
            <person name="Nygaard S."/>
            <person name="Hu H."/>
            <person name="Boomsma J."/>
            <person name="Zhang G."/>
        </authorList>
    </citation>
    <scope>NUCLEOTIDE SEQUENCE [LARGE SCALE GENOMIC DNA]</scope>
    <source>
        <strain evidence="1">Tcor2-1</strain>
        <tissue evidence="1">Whole body</tissue>
    </source>
</reference>
<accession>A0A151JMA5</accession>
<evidence type="ECO:0000313" key="2">
    <source>
        <dbReference type="Proteomes" id="UP000078492"/>
    </source>
</evidence>
<feature type="non-terminal residue" evidence="1">
    <location>
        <position position="1"/>
    </location>
</feature>
<organism evidence="1 2">
    <name type="scientific">Trachymyrmex cornetzi</name>
    <dbReference type="NCBI Taxonomy" id="471704"/>
    <lineage>
        <taxon>Eukaryota</taxon>
        <taxon>Metazoa</taxon>
        <taxon>Ecdysozoa</taxon>
        <taxon>Arthropoda</taxon>
        <taxon>Hexapoda</taxon>
        <taxon>Insecta</taxon>
        <taxon>Pterygota</taxon>
        <taxon>Neoptera</taxon>
        <taxon>Endopterygota</taxon>
        <taxon>Hymenoptera</taxon>
        <taxon>Apocrita</taxon>
        <taxon>Aculeata</taxon>
        <taxon>Formicoidea</taxon>
        <taxon>Formicidae</taxon>
        <taxon>Myrmicinae</taxon>
        <taxon>Trachymyrmex</taxon>
    </lineage>
</organism>
<keyword evidence="2" id="KW-1185">Reference proteome</keyword>
<protein>
    <submittedName>
        <fullName evidence="1">Uncharacterized protein</fullName>
    </submittedName>
</protein>
<dbReference type="EMBL" id="KQ978931">
    <property type="protein sequence ID" value="KYN27451.1"/>
    <property type="molecule type" value="Genomic_DNA"/>
</dbReference>
<gene>
    <name evidence="1" type="ORF">ALC57_03160</name>
</gene>
<evidence type="ECO:0000313" key="1">
    <source>
        <dbReference type="EMBL" id="KYN27451.1"/>
    </source>
</evidence>
<sequence>FIATAIEIATINYSALSSMASAPYICLKVLERHSATVSNIRHILMSLRFCTVHGCENRVGNAGLVTIRAGWRNSIHAPYISAGMRKRLWMRARSHAGQSETREPTMHSGKIVVIGG</sequence>
<name>A0A151JMA5_9HYME</name>
<dbReference type="AlphaFoldDB" id="A0A151JMA5"/>